<feature type="non-terminal residue" evidence="1">
    <location>
        <position position="1"/>
    </location>
</feature>
<dbReference type="PANTHER" id="PTHR47331:SF1">
    <property type="entry name" value="GAG-LIKE PROTEIN"/>
    <property type="match status" value="1"/>
</dbReference>
<dbReference type="EMBL" id="GEDC01002761">
    <property type="protein sequence ID" value="JAS34537.1"/>
    <property type="molecule type" value="Transcribed_RNA"/>
</dbReference>
<dbReference type="InterPro" id="IPR012337">
    <property type="entry name" value="RNaseH-like_sf"/>
</dbReference>
<dbReference type="PANTHER" id="PTHR47331">
    <property type="entry name" value="PHD-TYPE DOMAIN-CONTAINING PROTEIN"/>
    <property type="match status" value="1"/>
</dbReference>
<evidence type="ECO:0000313" key="1">
    <source>
        <dbReference type="EMBL" id="JAS34537.1"/>
    </source>
</evidence>
<dbReference type="SUPFAM" id="SSF53098">
    <property type="entry name" value="Ribonuclease H-like"/>
    <property type="match status" value="1"/>
</dbReference>
<sequence length="169" mass="18870">HRSNLHAEPQLTQSLLSQSIWILCVQSVIRSHIFQCQTCFKNKPRNQAPLMGDLPPARVTPARPFLISGTDFCGPFNAKVLNLRAIRHTKVYMVTKAVHLEVVTDLTTDAIMAALTRFVSRRGLCVQSFSDCGTNYVGADNALQKTIKETLFSTDSQKKLLHFGCYMGD</sequence>
<name>A0A1B6E9E7_9HEMI</name>
<dbReference type="Gene3D" id="3.30.420.10">
    <property type="entry name" value="Ribonuclease H-like superfamily/Ribonuclease H"/>
    <property type="match status" value="1"/>
</dbReference>
<gene>
    <name evidence="1" type="ORF">g.2596</name>
</gene>
<dbReference type="InterPro" id="IPR036397">
    <property type="entry name" value="RNaseH_sf"/>
</dbReference>
<dbReference type="AlphaFoldDB" id="A0A1B6E9E7"/>
<organism evidence="1">
    <name type="scientific">Clastoptera arizonana</name>
    <name type="common">Arizona spittle bug</name>
    <dbReference type="NCBI Taxonomy" id="38151"/>
    <lineage>
        <taxon>Eukaryota</taxon>
        <taxon>Metazoa</taxon>
        <taxon>Ecdysozoa</taxon>
        <taxon>Arthropoda</taxon>
        <taxon>Hexapoda</taxon>
        <taxon>Insecta</taxon>
        <taxon>Pterygota</taxon>
        <taxon>Neoptera</taxon>
        <taxon>Paraneoptera</taxon>
        <taxon>Hemiptera</taxon>
        <taxon>Auchenorrhyncha</taxon>
        <taxon>Cercopoidea</taxon>
        <taxon>Clastopteridae</taxon>
        <taxon>Clastoptera</taxon>
    </lineage>
</organism>
<accession>A0A1B6E9E7</accession>
<protein>
    <submittedName>
        <fullName evidence="1">Uncharacterized protein</fullName>
    </submittedName>
</protein>
<dbReference type="GO" id="GO:0003676">
    <property type="term" value="F:nucleic acid binding"/>
    <property type="evidence" value="ECO:0007669"/>
    <property type="project" value="InterPro"/>
</dbReference>
<reference evidence="1" key="1">
    <citation type="submission" date="2015-12" db="EMBL/GenBank/DDBJ databases">
        <title>De novo transcriptome assembly of four potential Pierce s Disease insect vectors from Arizona vineyards.</title>
        <authorList>
            <person name="Tassone E.E."/>
        </authorList>
    </citation>
    <scope>NUCLEOTIDE SEQUENCE</scope>
</reference>
<proteinExistence type="predicted"/>